<gene>
    <name evidence="1" type="ORF">IAD20_06165</name>
</gene>
<protein>
    <recommendedName>
        <fullName evidence="3">Histidine phosphotransferase ChpT C-terminal domain-containing protein</fullName>
    </recommendedName>
</protein>
<proteinExistence type="predicted"/>
<dbReference type="Gene3D" id="1.10.287.130">
    <property type="match status" value="1"/>
</dbReference>
<dbReference type="AlphaFoldDB" id="A0A9D1SBM4"/>
<sequence>MMNDILSETELAELICTRISHDVIGNVGAVSNAVELLEEGDMDFLDDIRSILKVSSSVLSARLKFFRLAFGLSNANLEDFGQVKSAAENYLKTLGSRNYPLSLELELHSAAFARQALVGIMIAADMLIKGGKIEAREVGGRLAVITHCETPPSAEKIRNIKTVLSGGRPENMAQYAPVFYLKSLMTSQKQVIRLIETPAFGLMMEQGE</sequence>
<dbReference type="Proteomes" id="UP000824107">
    <property type="component" value="Unassembled WGS sequence"/>
</dbReference>
<reference evidence="1" key="1">
    <citation type="submission" date="2020-10" db="EMBL/GenBank/DDBJ databases">
        <authorList>
            <person name="Gilroy R."/>
        </authorList>
    </citation>
    <scope>NUCLEOTIDE SEQUENCE</scope>
    <source>
        <strain evidence="1">ChiW3-316</strain>
    </source>
</reference>
<evidence type="ECO:0000313" key="2">
    <source>
        <dbReference type="Proteomes" id="UP000824107"/>
    </source>
</evidence>
<dbReference type="EMBL" id="DVNC01000039">
    <property type="protein sequence ID" value="HIU53648.1"/>
    <property type="molecule type" value="Genomic_DNA"/>
</dbReference>
<reference evidence="1" key="2">
    <citation type="journal article" date="2021" name="PeerJ">
        <title>Extensive microbial diversity within the chicken gut microbiome revealed by metagenomics and culture.</title>
        <authorList>
            <person name="Gilroy R."/>
            <person name="Ravi A."/>
            <person name="Getino M."/>
            <person name="Pursley I."/>
            <person name="Horton D.L."/>
            <person name="Alikhan N.F."/>
            <person name="Baker D."/>
            <person name="Gharbi K."/>
            <person name="Hall N."/>
            <person name="Watson M."/>
            <person name="Adriaenssens E.M."/>
            <person name="Foster-Nyarko E."/>
            <person name="Jarju S."/>
            <person name="Secka A."/>
            <person name="Antonio M."/>
            <person name="Oren A."/>
            <person name="Chaudhuri R.R."/>
            <person name="La Ragione R."/>
            <person name="Hildebrand F."/>
            <person name="Pallen M.J."/>
        </authorList>
    </citation>
    <scope>NUCLEOTIDE SEQUENCE</scope>
    <source>
        <strain evidence="1">ChiW3-316</strain>
    </source>
</reference>
<accession>A0A9D1SBM4</accession>
<name>A0A9D1SBM4_9PROT</name>
<evidence type="ECO:0000313" key="1">
    <source>
        <dbReference type="EMBL" id="HIU53648.1"/>
    </source>
</evidence>
<organism evidence="1 2">
    <name type="scientific">Candidatus Scatocola faecipullorum</name>
    <dbReference type="NCBI Taxonomy" id="2840917"/>
    <lineage>
        <taxon>Bacteria</taxon>
        <taxon>Pseudomonadati</taxon>
        <taxon>Pseudomonadota</taxon>
        <taxon>Alphaproteobacteria</taxon>
        <taxon>Rhodospirillales</taxon>
        <taxon>Rhodospirillaceae</taxon>
        <taxon>Rhodospirillaceae incertae sedis</taxon>
        <taxon>Candidatus Scatocola</taxon>
    </lineage>
</organism>
<comment type="caution">
    <text evidence="1">The sequence shown here is derived from an EMBL/GenBank/DDBJ whole genome shotgun (WGS) entry which is preliminary data.</text>
</comment>
<evidence type="ECO:0008006" key="3">
    <source>
        <dbReference type="Google" id="ProtNLM"/>
    </source>
</evidence>